<evidence type="ECO:0000256" key="1">
    <source>
        <dbReference type="ARBA" id="ARBA00004173"/>
    </source>
</evidence>
<dbReference type="InterPro" id="IPR019368">
    <property type="entry name" value="Ribosomal_mS29"/>
</dbReference>
<evidence type="ECO:0000313" key="9">
    <source>
        <dbReference type="Proteomes" id="UP000053890"/>
    </source>
</evidence>
<evidence type="ECO:0000256" key="4">
    <source>
        <dbReference type="ARBA" id="ARBA00022980"/>
    </source>
</evidence>
<evidence type="ECO:0000256" key="2">
    <source>
        <dbReference type="ARBA" id="ARBA00009863"/>
    </source>
</evidence>
<dbReference type="PANTHER" id="PTHR12810:SF0">
    <property type="entry name" value="SMALL RIBOSOMAL SUBUNIT PROTEIN MS29"/>
    <property type="match status" value="1"/>
</dbReference>
<dbReference type="AlphaFoldDB" id="A0A194S799"/>
<evidence type="ECO:0000256" key="3">
    <source>
        <dbReference type="ARBA" id="ARBA00022946"/>
    </source>
</evidence>
<keyword evidence="3" id="KW-0809">Transit peptide</keyword>
<evidence type="ECO:0000313" key="8">
    <source>
        <dbReference type="EMBL" id="KPV75291.1"/>
    </source>
</evidence>
<keyword evidence="5" id="KW-0496">Mitochondrion</keyword>
<evidence type="ECO:0000256" key="7">
    <source>
        <dbReference type="ARBA" id="ARBA00035140"/>
    </source>
</evidence>
<dbReference type="RefSeq" id="XP_018271340.1">
    <property type="nucleotide sequence ID" value="XM_018414293.1"/>
</dbReference>
<dbReference type="GO" id="GO:0005763">
    <property type="term" value="C:mitochondrial small ribosomal subunit"/>
    <property type="evidence" value="ECO:0007669"/>
    <property type="project" value="TreeGrafter"/>
</dbReference>
<gene>
    <name evidence="8" type="ORF">RHOBADRAFT_43782</name>
</gene>
<evidence type="ECO:0000256" key="5">
    <source>
        <dbReference type="ARBA" id="ARBA00023128"/>
    </source>
</evidence>
<dbReference type="OrthoDB" id="39659at2759"/>
<comment type="similarity">
    <text evidence="2">Belongs to the mitochondrion-specific ribosomal protein mS29 family.</text>
</comment>
<dbReference type="SUPFAM" id="SSF52540">
    <property type="entry name" value="P-loop containing nucleoside triphosphate hydrolases"/>
    <property type="match status" value="1"/>
</dbReference>
<dbReference type="OMA" id="YALDDGW"/>
<protein>
    <recommendedName>
        <fullName evidence="7">Small ribosomal subunit protein mS29</fullName>
    </recommendedName>
</protein>
<dbReference type="EMBL" id="KQ474078">
    <property type="protein sequence ID" value="KPV75291.1"/>
    <property type="molecule type" value="Genomic_DNA"/>
</dbReference>
<dbReference type="Proteomes" id="UP000053890">
    <property type="component" value="Unassembled WGS sequence"/>
</dbReference>
<organism evidence="8 9">
    <name type="scientific">Rhodotorula graminis (strain WP1)</name>
    <dbReference type="NCBI Taxonomy" id="578459"/>
    <lineage>
        <taxon>Eukaryota</taxon>
        <taxon>Fungi</taxon>
        <taxon>Dikarya</taxon>
        <taxon>Basidiomycota</taxon>
        <taxon>Pucciniomycotina</taxon>
        <taxon>Microbotryomycetes</taxon>
        <taxon>Sporidiobolales</taxon>
        <taxon>Sporidiobolaceae</taxon>
        <taxon>Rhodotorula</taxon>
    </lineage>
</organism>
<dbReference type="Gene3D" id="3.40.50.300">
    <property type="entry name" value="P-loop containing nucleotide triphosphate hydrolases"/>
    <property type="match status" value="1"/>
</dbReference>
<evidence type="ECO:0000256" key="6">
    <source>
        <dbReference type="ARBA" id="ARBA00023274"/>
    </source>
</evidence>
<accession>A0A194S799</accession>
<sequence>MSTRSSCATKMLKAVPSARSFASTSQACLPPKLSSKASLYAKNKKNNSADEDGAGSGAGVGNVLSEVTLPRPDLSGLKAMHPEDLAKDTVGQVRAFPGPALEAFKALSMPTSIKREHAFTSKPATVVRDATLKMARTLDEGKKVASREARYFLTGDKGTGKSSLLLQAVSYAQSTDWIVLYLPSALPLVNSSTPHTYSQQRALFEQPALASALLSKFAAANKAAFKQLQTTKEHAFGDSKKVAQGKTLEDLAKAAGGDDKLTTAVFEAVMEELAAQNQRPVLLAIDDAQPLFATSKYANGTILLSASSLAVSSSPALDAFLTSTASTPSSSSSSRARPLPSAYDTARASSFDTYSAVLSGLERFELPPRLSRKEAVGIVELLRGWRGTREFVDDKSFLEKLVAADGNPREFARVMTKTAAL</sequence>
<dbReference type="InterPro" id="IPR027417">
    <property type="entry name" value="P-loop_NTPase"/>
</dbReference>
<dbReference type="STRING" id="578459.A0A194S799"/>
<dbReference type="GeneID" id="28974741"/>
<proteinExistence type="inferred from homology"/>
<dbReference type="PANTHER" id="PTHR12810">
    <property type="entry name" value="MITOCHONDRIAL 28S RIBOSOMAL PROTEIN S29"/>
    <property type="match status" value="1"/>
</dbReference>
<comment type="subcellular location">
    <subcellularLocation>
        <location evidence="1">Mitochondrion</location>
    </subcellularLocation>
</comment>
<dbReference type="Pfam" id="PF10236">
    <property type="entry name" value="DAP3"/>
    <property type="match status" value="1"/>
</dbReference>
<keyword evidence="4" id="KW-0689">Ribosomal protein</keyword>
<name>A0A194S799_RHOGW</name>
<reference evidence="8 9" key="1">
    <citation type="journal article" date="2015" name="Front. Microbiol.">
        <title>Genome sequence of the plant growth promoting endophytic yeast Rhodotorula graminis WP1.</title>
        <authorList>
            <person name="Firrincieli A."/>
            <person name="Otillar R."/>
            <person name="Salamov A."/>
            <person name="Schmutz J."/>
            <person name="Khan Z."/>
            <person name="Redman R.S."/>
            <person name="Fleck N.D."/>
            <person name="Lindquist E."/>
            <person name="Grigoriev I.V."/>
            <person name="Doty S.L."/>
        </authorList>
    </citation>
    <scope>NUCLEOTIDE SEQUENCE [LARGE SCALE GENOMIC DNA]</scope>
    <source>
        <strain evidence="8 9">WP1</strain>
    </source>
</reference>
<keyword evidence="6" id="KW-0687">Ribonucleoprotein</keyword>
<keyword evidence="9" id="KW-1185">Reference proteome</keyword>
<dbReference type="GO" id="GO:0003735">
    <property type="term" value="F:structural constituent of ribosome"/>
    <property type="evidence" value="ECO:0007669"/>
    <property type="project" value="TreeGrafter"/>
</dbReference>